<comment type="caution">
    <text evidence="5">The sequence shown here is derived from an EMBL/GenBank/DDBJ whole genome shotgun (WGS) entry which is preliminary data.</text>
</comment>
<dbReference type="Gene3D" id="1.25.40.10">
    <property type="entry name" value="Tetratricopeptide repeat domain"/>
    <property type="match status" value="4"/>
</dbReference>
<dbReference type="GO" id="GO:0006355">
    <property type="term" value="P:regulation of DNA-templated transcription"/>
    <property type="evidence" value="ECO:0007669"/>
    <property type="project" value="InterPro"/>
</dbReference>
<feature type="repeat" description="TPR" evidence="3">
    <location>
        <begin position="185"/>
        <end position="218"/>
    </location>
</feature>
<name>A0A369JTN5_HYPMA</name>
<dbReference type="STRING" id="39966.A0A369JTN5"/>
<keyword evidence="1" id="KW-0677">Repeat</keyword>
<dbReference type="Pfam" id="PF13181">
    <property type="entry name" value="TPR_8"/>
    <property type="match status" value="1"/>
</dbReference>
<dbReference type="Proteomes" id="UP000076154">
    <property type="component" value="Unassembled WGS sequence"/>
</dbReference>
<gene>
    <name evidence="5" type="primary">tpr1</name>
    <name evidence="5" type="ORF">Hypma_007632</name>
</gene>
<dbReference type="InterPro" id="IPR011990">
    <property type="entry name" value="TPR-like_helical_dom_sf"/>
</dbReference>
<protein>
    <submittedName>
        <fullName evidence="5">Tetratricopeptide repeat protein 1</fullName>
    </submittedName>
</protein>
<dbReference type="SUPFAM" id="SSF48452">
    <property type="entry name" value="TPR-like"/>
    <property type="match status" value="2"/>
</dbReference>
<dbReference type="PANTHER" id="PTHR14027:SF2">
    <property type="entry name" value="RNA POLYMERASE-ASSOCIATED PROTEIN CTR9 HOMOLOG"/>
    <property type="match status" value="1"/>
</dbReference>
<feature type="region of interest" description="Disordered" evidence="4">
    <location>
        <begin position="974"/>
        <end position="1082"/>
    </location>
</feature>
<evidence type="ECO:0000313" key="5">
    <source>
        <dbReference type="EMBL" id="RDB24712.1"/>
    </source>
</evidence>
<sequence length="1082" mass="121554">MDDSTPPPGRSVDIELGGQEVITIDLDNLDPNPEDVLDLLKDGQCKVWVWTKLAGEYWRRGYLEAAERIARAAIESFQANGTISSLPPVYSLLANIQIAHARKAPKLILPDARQDIMKGEKLKEEYYREAAQLLNAGDRAGAESGEGAGGTLSFLTRGVQQLATRSMDDALRSFEGVLIEKPTNLVALLGKARILYARRNYREALKIFQDVLRYNPNCIPDPRIGIGLCFWALDKKAMASAAWQRSMEVNPSEWSAQLLLGLDAINASKYDNLTDTGRSNLLRDGTRLVEKAFNANQKSAAAANALCEVFVRKGDYKRALKLAERTIQFADTLTVLTEGYLRAGRVSHVEGSILQATKYYSSAIEGQPKHVLGAIGLAQMQMQNDEMAAAIHTLDTLLQPPNAQRSLEATVMLASLRAYPRPGVSSSDVAQERAKARDLFDRVVKGLEIDDVRANGQPLSKASRSIADDMDMHAEIARLWQGESLERTGKALREALRISSATGQVDPRILNNLGTLHHLEGHLTEARSLYESALTNASGLGTDAGEAMAVTILYNLARVYEDQGEESLGKSAYDKLISRHPEYVDAKIREAQMLANLNRHNEAHDLLKQCLSSQNSNLNLRAFYTYFLIQTNLPKVAKEFVFATLKDFDKHDLYSLCAAAWIMYHQARESRDTSSKGVEERRRGFQRTAEFYEKALHLDPQCAFAAQGLAIITAEDALGSLGGSVPSGSGNEEALKRLKNAREALDVFAKVRESINDGSVYFNMGHCYYACDEFDRAIESYETALTRFNDTHNISILLCLCRSWYAKATKDQSYTAINNALRYVQMAYHIQPNDKAIIYNIAMIQQKSAEMLFSINPAKRSLRDLQRVIDQAAHAQRLFASLAADKSPMVPYNRDIADQRRKYGDSMLRKGDEHLAAQRQFEAEAQARLEAARRKRQEEKERQEEVERLRMEELRKEAEKLAEERRIAREQAMEWTRDIRVESDEEREKRPKKTRKPKNDGSGDEAEPKKKRRGKLKKTLSDQGDVEDPAVFSDEDDVEKPAKKRAVKKRVVRDDDDEETAGPRKKQFKSKEMLSDTDDEMS</sequence>
<feature type="repeat" description="TPR" evidence="3">
    <location>
        <begin position="758"/>
        <end position="791"/>
    </location>
</feature>
<feature type="compositionally biased region" description="Acidic residues" evidence="4">
    <location>
        <begin position="1024"/>
        <end position="1038"/>
    </location>
</feature>
<dbReference type="Pfam" id="PF13174">
    <property type="entry name" value="TPR_6"/>
    <property type="match status" value="1"/>
</dbReference>
<dbReference type="InterPro" id="IPR019734">
    <property type="entry name" value="TPR_rpt"/>
</dbReference>
<dbReference type="PANTHER" id="PTHR14027">
    <property type="entry name" value="RNA POLYMERASE-ASSOCIATED PROTEIN CTR9"/>
    <property type="match status" value="1"/>
</dbReference>
<keyword evidence="6" id="KW-1185">Reference proteome</keyword>
<evidence type="ECO:0000256" key="3">
    <source>
        <dbReference type="PROSITE-ProRule" id="PRU00339"/>
    </source>
</evidence>
<dbReference type="PROSITE" id="PS50005">
    <property type="entry name" value="TPR"/>
    <property type="match status" value="2"/>
</dbReference>
<dbReference type="AlphaFoldDB" id="A0A369JTN5"/>
<feature type="compositionally biased region" description="Basic and acidic residues" evidence="4">
    <location>
        <begin position="974"/>
        <end position="989"/>
    </location>
</feature>
<dbReference type="GO" id="GO:0016593">
    <property type="term" value="C:Cdc73/Paf1 complex"/>
    <property type="evidence" value="ECO:0007669"/>
    <property type="project" value="TreeGrafter"/>
</dbReference>
<dbReference type="GO" id="GO:0006368">
    <property type="term" value="P:transcription elongation by RNA polymerase II"/>
    <property type="evidence" value="ECO:0007669"/>
    <property type="project" value="TreeGrafter"/>
</dbReference>
<dbReference type="GO" id="GO:0000993">
    <property type="term" value="F:RNA polymerase II complex binding"/>
    <property type="evidence" value="ECO:0007669"/>
    <property type="project" value="TreeGrafter"/>
</dbReference>
<keyword evidence="2 3" id="KW-0802">TPR repeat</keyword>
<dbReference type="InParanoid" id="A0A369JTN5"/>
<dbReference type="SMART" id="SM00028">
    <property type="entry name" value="TPR"/>
    <property type="match status" value="10"/>
</dbReference>
<accession>A0A369JTN5</accession>
<organism evidence="5 6">
    <name type="scientific">Hypsizygus marmoreus</name>
    <name type="common">White beech mushroom</name>
    <name type="synonym">Agaricus marmoreus</name>
    <dbReference type="NCBI Taxonomy" id="39966"/>
    <lineage>
        <taxon>Eukaryota</taxon>
        <taxon>Fungi</taxon>
        <taxon>Dikarya</taxon>
        <taxon>Basidiomycota</taxon>
        <taxon>Agaricomycotina</taxon>
        <taxon>Agaricomycetes</taxon>
        <taxon>Agaricomycetidae</taxon>
        <taxon>Agaricales</taxon>
        <taxon>Tricholomatineae</taxon>
        <taxon>Lyophyllaceae</taxon>
        <taxon>Hypsizygus</taxon>
    </lineage>
</organism>
<dbReference type="FunCoup" id="A0A369JTN5">
    <property type="interactions" value="517"/>
</dbReference>
<evidence type="ECO:0000256" key="1">
    <source>
        <dbReference type="ARBA" id="ARBA00022737"/>
    </source>
</evidence>
<dbReference type="Pfam" id="PF14559">
    <property type="entry name" value="TPR_19"/>
    <property type="match status" value="1"/>
</dbReference>
<evidence type="ECO:0000256" key="2">
    <source>
        <dbReference type="ARBA" id="ARBA00022803"/>
    </source>
</evidence>
<dbReference type="InterPro" id="IPR031101">
    <property type="entry name" value="Ctr9"/>
</dbReference>
<reference evidence="5" key="1">
    <citation type="submission" date="2018-04" db="EMBL/GenBank/DDBJ databases">
        <title>Whole genome sequencing of Hypsizygus marmoreus.</title>
        <authorList>
            <person name="Choi I.-G."/>
            <person name="Min B."/>
            <person name="Kim J.-G."/>
            <person name="Kim S."/>
            <person name="Oh Y.-L."/>
            <person name="Kong W.-S."/>
            <person name="Park H."/>
            <person name="Jeong J."/>
            <person name="Song E.-S."/>
        </authorList>
    </citation>
    <scope>NUCLEOTIDE SEQUENCE [LARGE SCALE GENOMIC DNA]</scope>
    <source>
        <strain evidence="5">51987-8</strain>
    </source>
</reference>
<feature type="compositionally biased region" description="Basic residues" evidence="4">
    <location>
        <begin position="1042"/>
        <end position="1051"/>
    </location>
</feature>
<evidence type="ECO:0000313" key="6">
    <source>
        <dbReference type="Proteomes" id="UP000076154"/>
    </source>
</evidence>
<dbReference type="OrthoDB" id="343875at2759"/>
<evidence type="ECO:0000256" key="4">
    <source>
        <dbReference type="SAM" id="MobiDB-lite"/>
    </source>
</evidence>
<dbReference type="EMBL" id="LUEZ02000041">
    <property type="protein sequence ID" value="RDB24712.1"/>
    <property type="molecule type" value="Genomic_DNA"/>
</dbReference>
<proteinExistence type="predicted"/>
<feature type="compositionally biased region" description="Basic residues" evidence="4">
    <location>
        <begin position="1009"/>
        <end position="1018"/>
    </location>
</feature>